<dbReference type="InterPro" id="IPR002104">
    <property type="entry name" value="Integrase_catalytic"/>
</dbReference>
<gene>
    <name evidence="3" type="ORF">J2S17_004843</name>
</gene>
<dbReference type="PROSITE" id="PS51898">
    <property type="entry name" value="TYR_RECOMBINASE"/>
    <property type="match status" value="1"/>
</dbReference>
<organism evidence="3 4">
    <name type="scientific">Cytobacillus purgationiresistens</name>
    <dbReference type="NCBI Taxonomy" id="863449"/>
    <lineage>
        <taxon>Bacteria</taxon>
        <taxon>Bacillati</taxon>
        <taxon>Bacillota</taxon>
        <taxon>Bacilli</taxon>
        <taxon>Bacillales</taxon>
        <taxon>Bacillaceae</taxon>
        <taxon>Cytobacillus</taxon>
    </lineage>
</organism>
<protein>
    <submittedName>
        <fullName evidence="3">Integrase</fullName>
    </submittedName>
</protein>
<evidence type="ECO:0000259" key="2">
    <source>
        <dbReference type="PROSITE" id="PS51898"/>
    </source>
</evidence>
<reference evidence="3 4" key="1">
    <citation type="submission" date="2023-07" db="EMBL/GenBank/DDBJ databases">
        <title>Genomic Encyclopedia of Type Strains, Phase IV (KMG-IV): sequencing the most valuable type-strain genomes for metagenomic binning, comparative biology and taxonomic classification.</title>
        <authorList>
            <person name="Goeker M."/>
        </authorList>
    </citation>
    <scope>NUCLEOTIDE SEQUENCE [LARGE SCALE GENOMIC DNA]</scope>
    <source>
        <strain evidence="3 4">DSM 23494</strain>
    </source>
</reference>
<keyword evidence="4" id="KW-1185">Reference proteome</keyword>
<dbReference type="Pfam" id="PF00589">
    <property type="entry name" value="Phage_integrase"/>
    <property type="match status" value="1"/>
</dbReference>
<dbReference type="Proteomes" id="UP001238088">
    <property type="component" value="Unassembled WGS sequence"/>
</dbReference>
<sequence length="134" mass="15601">MNHRVPITKEVSEIVEAVIKMTKDQSNMINNPKHYLFVQLEGIRRGRPYNYYDIHRSLKRFTEKQNIVDDSGNPFFIKNHAFRHTKGVELLNNGMNILHVQKWMAHASPEMTLQYGCFCPSPRKGGIRSTSLKD</sequence>
<proteinExistence type="predicted"/>
<evidence type="ECO:0000256" key="1">
    <source>
        <dbReference type="ARBA" id="ARBA00023172"/>
    </source>
</evidence>
<comment type="caution">
    <text evidence="3">The sequence shown here is derived from an EMBL/GenBank/DDBJ whole genome shotgun (WGS) entry which is preliminary data.</text>
</comment>
<dbReference type="Gene3D" id="1.10.443.10">
    <property type="entry name" value="Intergrase catalytic core"/>
    <property type="match status" value="1"/>
</dbReference>
<dbReference type="SUPFAM" id="SSF56349">
    <property type="entry name" value="DNA breaking-rejoining enzymes"/>
    <property type="match status" value="1"/>
</dbReference>
<evidence type="ECO:0000313" key="4">
    <source>
        <dbReference type="Proteomes" id="UP001238088"/>
    </source>
</evidence>
<dbReference type="InterPro" id="IPR013762">
    <property type="entry name" value="Integrase-like_cat_sf"/>
</dbReference>
<keyword evidence="1" id="KW-0233">DNA recombination</keyword>
<dbReference type="EMBL" id="JAUSUB010000031">
    <property type="protein sequence ID" value="MDQ0272949.1"/>
    <property type="molecule type" value="Genomic_DNA"/>
</dbReference>
<name>A0ABU0ANT2_9BACI</name>
<feature type="domain" description="Tyr recombinase" evidence="2">
    <location>
        <begin position="1"/>
        <end position="132"/>
    </location>
</feature>
<evidence type="ECO:0000313" key="3">
    <source>
        <dbReference type="EMBL" id="MDQ0272949.1"/>
    </source>
</evidence>
<accession>A0ABU0ANT2</accession>
<dbReference type="InterPro" id="IPR011010">
    <property type="entry name" value="DNA_brk_join_enz"/>
</dbReference>
<dbReference type="RefSeq" id="WP_307478477.1">
    <property type="nucleotide sequence ID" value="NZ_JAUSUB010000031.1"/>
</dbReference>